<protein>
    <submittedName>
        <fullName evidence="2">Peptidase M20D, amidohydrolase</fullName>
    </submittedName>
</protein>
<feature type="compositionally biased region" description="Basic and acidic residues" evidence="1">
    <location>
        <begin position="154"/>
        <end position="167"/>
    </location>
</feature>
<dbReference type="AlphaFoldDB" id="A0A6J4T541"/>
<feature type="compositionally biased region" description="Basic and acidic residues" evidence="1">
    <location>
        <begin position="227"/>
        <end position="237"/>
    </location>
</feature>
<evidence type="ECO:0000256" key="1">
    <source>
        <dbReference type="SAM" id="MobiDB-lite"/>
    </source>
</evidence>
<feature type="compositionally biased region" description="Basic residues" evidence="1">
    <location>
        <begin position="212"/>
        <end position="226"/>
    </location>
</feature>
<feature type="compositionally biased region" description="Basic and acidic residues" evidence="1">
    <location>
        <begin position="99"/>
        <end position="126"/>
    </location>
</feature>
<dbReference type="GO" id="GO:0016787">
    <property type="term" value="F:hydrolase activity"/>
    <property type="evidence" value="ECO:0007669"/>
    <property type="project" value="UniProtKB-KW"/>
</dbReference>
<name>A0A6J4T541_9SPHN</name>
<proteinExistence type="predicted"/>
<feature type="compositionally biased region" description="Basic and acidic residues" evidence="1">
    <location>
        <begin position="66"/>
        <end position="91"/>
    </location>
</feature>
<feature type="compositionally biased region" description="Basic residues" evidence="1">
    <location>
        <begin position="1"/>
        <end position="16"/>
    </location>
</feature>
<feature type="region of interest" description="Disordered" evidence="1">
    <location>
        <begin position="1"/>
        <end position="279"/>
    </location>
</feature>
<feature type="non-terminal residue" evidence="2">
    <location>
        <position position="279"/>
    </location>
</feature>
<accession>A0A6J4T541</accession>
<keyword evidence="2" id="KW-0378">Hydrolase</keyword>
<feature type="non-terminal residue" evidence="2">
    <location>
        <position position="1"/>
    </location>
</feature>
<organism evidence="2">
    <name type="scientific">uncultured Sphingomonadaceae bacterium</name>
    <dbReference type="NCBI Taxonomy" id="169976"/>
    <lineage>
        <taxon>Bacteria</taxon>
        <taxon>Pseudomonadati</taxon>
        <taxon>Pseudomonadota</taxon>
        <taxon>Alphaproteobacteria</taxon>
        <taxon>Sphingomonadales</taxon>
        <taxon>Sphingomonadaceae</taxon>
        <taxon>environmental samples</taxon>
    </lineage>
</organism>
<evidence type="ECO:0000313" key="2">
    <source>
        <dbReference type="EMBL" id="CAA9513716.1"/>
    </source>
</evidence>
<feature type="compositionally biased region" description="Basic and acidic residues" evidence="1">
    <location>
        <begin position="196"/>
        <end position="211"/>
    </location>
</feature>
<gene>
    <name evidence="2" type="ORF">AVDCRST_MAG91-1780</name>
</gene>
<reference evidence="2" key="1">
    <citation type="submission" date="2020-02" db="EMBL/GenBank/DDBJ databases">
        <authorList>
            <person name="Meier V. D."/>
        </authorList>
    </citation>
    <scope>NUCLEOTIDE SEQUENCE</scope>
    <source>
        <strain evidence="2">AVDCRST_MAG91</strain>
    </source>
</reference>
<dbReference type="EMBL" id="CADCVX010000336">
    <property type="protein sequence ID" value="CAA9513716.1"/>
    <property type="molecule type" value="Genomic_DNA"/>
</dbReference>
<sequence>ETARRSPRRQAPRRARVGATPRGRGEGHALAARPLPRPARQSRTVDAGDAHRGEAGGGGQEAWVPGDDRRRQDGSGRGDEERTRSRADAARRHGRAAGRRADRAALCEQGHCEEHVGGDQRRDARVRARHAHGGVGRRGAAALGDQGPLVGNAGDDRPAGRGDERGCQGDAGGRALHALSQADSRDRIPRRGGAARGDDRLLARLRAGERRYRGHRGAGRRRARRLPAHDQGPDRAGRAHRGRAADAGLARERPAVARGGHRRKLPGGDQAQHHLRQRQ</sequence>